<comment type="similarity">
    <text evidence="9">Belongs to the binding-protein-dependent transport system permease family. CysTW subfamily.</text>
</comment>
<dbReference type="OrthoDB" id="9774448at2"/>
<dbReference type="PANTHER" id="PTHR30406:SF8">
    <property type="entry name" value="SULFATE TRANSPORT SYSTEM PERMEASE PROTEIN CYST"/>
    <property type="match status" value="1"/>
</dbReference>
<dbReference type="NCBIfam" id="TIGR02139">
    <property type="entry name" value="permease_CysT"/>
    <property type="match status" value="1"/>
</dbReference>
<feature type="transmembrane region" description="Helical" evidence="9">
    <location>
        <begin position="81"/>
        <end position="110"/>
    </location>
</feature>
<name>A0A845A169_9SPHN</name>
<evidence type="ECO:0000256" key="6">
    <source>
        <dbReference type="ARBA" id="ARBA00023032"/>
    </source>
</evidence>
<keyword evidence="3 9" id="KW-0813">Transport</keyword>
<keyword evidence="6 9" id="KW-0764">Sulfate transport</keyword>
<dbReference type="PROSITE" id="PS50928">
    <property type="entry name" value="ABC_TM1"/>
    <property type="match status" value="1"/>
</dbReference>
<dbReference type="InterPro" id="IPR000515">
    <property type="entry name" value="MetI-like"/>
</dbReference>
<dbReference type="NCBIfam" id="TIGR00969">
    <property type="entry name" value="3a0106s02"/>
    <property type="match status" value="1"/>
</dbReference>
<dbReference type="InterPro" id="IPR011865">
    <property type="entry name" value="CysT_permease"/>
</dbReference>
<sequence>MASLAPGAVTSEQDLAFRSPLRSKKASRARRSIIPGFGLTMGVTIGWLSLIVLIPLSLIFVRSAGMGWEAFAAAAFSPRAIAAYKVSFGTALAAALVNAVFGLLIAWVFTRYSFPFKRVLDALIDLPFALPTAVAGIALTAIYADNGWIGAYLSSLGIQAAYNPIGITIALIFIGLPFIVRSVQPVLADLSVDVEEAALSLGAAPWQVFARVIFPAIMPALLTGFALALARGVGEYGSVIFIAGNMPFRSEIGPLLIVTQLEQYNIDGATAIALVMLLISFSMLLFINVVQAWSRHRMGV</sequence>
<comment type="caution">
    <text evidence="11">The sequence shown here is derived from an EMBL/GenBank/DDBJ whole genome shotgun (WGS) entry which is preliminary data.</text>
</comment>
<dbReference type="GO" id="GO:0015419">
    <property type="term" value="F:ABC-type sulfate transporter activity"/>
    <property type="evidence" value="ECO:0007669"/>
    <property type="project" value="UniProtKB-UniRule"/>
</dbReference>
<proteinExistence type="inferred from homology"/>
<evidence type="ECO:0000259" key="10">
    <source>
        <dbReference type="PROSITE" id="PS50928"/>
    </source>
</evidence>
<evidence type="ECO:0000256" key="1">
    <source>
        <dbReference type="ARBA" id="ARBA00004651"/>
    </source>
</evidence>
<dbReference type="InterPro" id="IPR035906">
    <property type="entry name" value="MetI-like_sf"/>
</dbReference>
<gene>
    <name evidence="11" type="primary">cysT</name>
    <name evidence="11" type="ORF">GRI62_09665</name>
</gene>
<dbReference type="Pfam" id="PF00528">
    <property type="entry name" value="BPD_transp_1"/>
    <property type="match status" value="1"/>
</dbReference>
<dbReference type="RefSeq" id="WP_131453162.1">
    <property type="nucleotide sequence ID" value="NZ_BMJK01000001.1"/>
</dbReference>
<dbReference type="GO" id="GO:0005886">
    <property type="term" value="C:plasma membrane"/>
    <property type="evidence" value="ECO:0007669"/>
    <property type="project" value="UniProtKB-SubCell"/>
</dbReference>
<dbReference type="FunFam" id="1.10.3720.10:FF:000004">
    <property type="entry name" value="Sulfate transport system permease protein CysT"/>
    <property type="match status" value="1"/>
</dbReference>
<evidence type="ECO:0000256" key="2">
    <source>
        <dbReference type="ARBA" id="ARBA00011779"/>
    </source>
</evidence>
<dbReference type="InterPro" id="IPR005667">
    <property type="entry name" value="Sulph_transpt2"/>
</dbReference>
<feature type="transmembrane region" description="Helical" evidence="9">
    <location>
        <begin position="208"/>
        <end position="230"/>
    </location>
</feature>
<feature type="transmembrane region" description="Helical" evidence="9">
    <location>
        <begin position="156"/>
        <end position="180"/>
    </location>
</feature>
<dbReference type="SUPFAM" id="SSF161098">
    <property type="entry name" value="MetI-like"/>
    <property type="match status" value="1"/>
</dbReference>
<evidence type="ECO:0000313" key="12">
    <source>
        <dbReference type="Proteomes" id="UP000460626"/>
    </source>
</evidence>
<comment type="function">
    <text evidence="9">Part of the ABC transporter complex (TC 3.A.1.6.1) involved in sulfate/thiosulfate import.</text>
</comment>
<feature type="transmembrane region" description="Helical" evidence="9">
    <location>
        <begin position="122"/>
        <end position="144"/>
    </location>
</feature>
<reference evidence="11 12" key="1">
    <citation type="submission" date="2019-12" db="EMBL/GenBank/DDBJ databases">
        <title>Genomic-based taxomic classification of the family Erythrobacteraceae.</title>
        <authorList>
            <person name="Xu L."/>
        </authorList>
    </citation>
    <scope>NUCLEOTIDE SEQUENCE [LARGE SCALE GENOMIC DNA]</scope>
    <source>
        <strain evidence="11 12">RC4-10-4</strain>
    </source>
</reference>
<evidence type="ECO:0000313" key="11">
    <source>
        <dbReference type="EMBL" id="MXO93875.1"/>
    </source>
</evidence>
<feature type="transmembrane region" description="Helical" evidence="9">
    <location>
        <begin position="269"/>
        <end position="290"/>
    </location>
</feature>
<organism evidence="11 12">
    <name type="scientific">Aurantiacibacter arachoides</name>
    <dbReference type="NCBI Taxonomy" id="1850444"/>
    <lineage>
        <taxon>Bacteria</taxon>
        <taxon>Pseudomonadati</taxon>
        <taxon>Pseudomonadota</taxon>
        <taxon>Alphaproteobacteria</taxon>
        <taxon>Sphingomonadales</taxon>
        <taxon>Erythrobacteraceae</taxon>
        <taxon>Aurantiacibacter</taxon>
    </lineage>
</organism>
<keyword evidence="5 9" id="KW-1133">Transmembrane helix</keyword>
<comment type="subunit">
    <text evidence="2">The complex is composed of two ATP-binding proteins (CysA), two transmembrane proteins (CysT and CysW) and a solute-binding protein (CysP).</text>
</comment>
<evidence type="ECO:0000256" key="9">
    <source>
        <dbReference type="RuleBase" id="RU366001"/>
    </source>
</evidence>
<feature type="transmembrane region" description="Helical" evidence="9">
    <location>
        <begin position="33"/>
        <end position="61"/>
    </location>
</feature>
<accession>A0A845A169</accession>
<comment type="function">
    <text evidence="8">Part of the ABC transporter complex CysAWTP (TC 3.A.1.6.1) involved in sulfate/thiosulfate import. Probably responsible for the translocation of the substrate across the membrane.</text>
</comment>
<comment type="subcellular location">
    <subcellularLocation>
        <location evidence="1">Cell membrane</location>
        <topology evidence="1">Multi-pass membrane protein</topology>
    </subcellularLocation>
</comment>
<dbReference type="Proteomes" id="UP000460626">
    <property type="component" value="Unassembled WGS sequence"/>
</dbReference>
<protein>
    <recommendedName>
        <fullName evidence="9">Sulfate transport system permease protein CysT</fullName>
    </recommendedName>
</protein>
<comment type="caution">
    <text evidence="9">Lacks conserved residue(s) required for the propagation of feature annotation.</text>
</comment>
<dbReference type="PANTHER" id="PTHR30406">
    <property type="entry name" value="SULFATE TRANSPORT SYSTEM PERMEASE PROTEIN"/>
    <property type="match status" value="1"/>
</dbReference>
<dbReference type="CDD" id="cd06261">
    <property type="entry name" value="TM_PBP2"/>
    <property type="match status" value="1"/>
</dbReference>
<evidence type="ECO:0000256" key="3">
    <source>
        <dbReference type="ARBA" id="ARBA00022448"/>
    </source>
</evidence>
<evidence type="ECO:0000256" key="8">
    <source>
        <dbReference type="ARBA" id="ARBA00025323"/>
    </source>
</evidence>
<keyword evidence="4 9" id="KW-0812">Transmembrane</keyword>
<evidence type="ECO:0000256" key="4">
    <source>
        <dbReference type="ARBA" id="ARBA00022692"/>
    </source>
</evidence>
<dbReference type="Gene3D" id="1.10.3720.10">
    <property type="entry name" value="MetI-like"/>
    <property type="match status" value="1"/>
</dbReference>
<evidence type="ECO:0000256" key="7">
    <source>
        <dbReference type="ARBA" id="ARBA00023136"/>
    </source>
</evidence>
<keyword evidence="12" id="KW-1185">Reference proteome</keyword>
<dbReference type="EMBL" id="WTYH01000001">
    <property type="protein sequence ID" value="MXO93875.1"/>
    <property type="molecule type" value="Genomic_DNA"/>
</dbReference>
<dbReference type="AlphaFoldDB" id="A0A845A169"/>
<keyword evidence="7 9" id="KW-0472">Membrane</keyword>
<evidence type="ECO:0000256" key="5">
    <source>
        <dbReference type="ARBA" id="ARBA00022989"/>
    </source>
</evidence>
<feature type="domain" description="ABC transmembrane type-1" evidence="10">
    <location>
        <begin position="84"/>
        <end position="287"/>
    </location>
</feature>